<organism evidence="4 5">
    <name type="scientific">Phytoactinopolyspora halophila</name>
    <dbReference type="NCBI Taxonomy" id="1981511"/>
    <lineage>
        <taxon>Bacteria</taxon>
        <taxon>Bacillati</taxon>
        <taxon>Actinomycetota</taxon>
        <taxon>Actinomycetes</taxon>
        <taxon>Jiangellales</taxon>
        <taxon>Jiangellaceae</taxon>
        <taxon>Phytoactinopolyspora</taxon>
    </lineage>
</organism>
<evidence type="ECO:0000313" key="5">
    <source>
        <dbReference type="Proteomes" id="UP000250462"/>
    </source>
</evidence>
<dbReference type="Proteomes" id="UP000250462">
    <property type="component" value="Unassembled WGS sequence"/>
</dbReference>
<keyword evidence="1 2" id="KW-0238">DNA-binding</keyword>
<dbReference type="Pfam" id="PF17929">
    <property type="entry name" value="TetR_C_34"/>
    <property type="match status" value="1"/>
</dbReference>
<evidence type="ECO:0000259" key="3">
    <source>
        <dbReference type="PROSITE" id="PS50977"/>
    </source>
</evidence>
<dbReference type="OrthoDB" id="6637160at2"/>
<dbReference type="InterPro" id="IPR009057">
    <property type="entry name" value="Homeodomain-like_sf"/>
</dbReference>
<dbReference type="RefSeq" id="WP_112257942.1">
    <property type="nucleotide sequence ID" value="NZ_QMIG01000006.1"/>
</dbReference>
<accession>A0A329QUR8</accession>
<dbReference type="EMBL" id="QMIG01000006">
    <property type="protein sequence ID" value="RAW15339.1"/>
    <property type="molecule type" value="Genomic_DNA"/>
</dbReference>
<comment type="caution">
    <text evidence="4">The sequence shown here is derived from an EMBL/GenBank/DDBJ whole genome shotgun (WGS) entry which is preliminary data.</text>
</comment>
<dbReference type="Pfam" id="PF00440">
    <property type="entry name" value="TetR_N"/>
    <property type="match status" value="1"/>
</dbReference>
<reference evidence="4 5" key="1">
    <citation type="submission" date="2018-06" db="EMBL/GenBank/DDBJ databases">
        <title>Phytoactinopolyspora halophila sp. nov., a novel halophilic actinomycete isolated from a saline soil in China.</title>
        <authorList>
            <person name="Tang S.-K."/>
        </authorList>
    </citation>
    <scope>NUCLEOTIDE SEQUENCE [LARGE SCALE GENOMIC DNA]</scope>
    <source>
        <strain evidence="4 5">YIM 96934</strain>
    </source>
</reference>
<dbReference type="InterPro" id="IPR001647">
    <property type="entry name" value="HTH_TetR"/>
</dbReference>
<dbReference type="Gene3D" id="1.10.357.10">
    <property type="entry name" value="Tetracycline Repressor, domain 2"/>
    <property type="match status" value="1"/>
</dbReference>
<dbReference type="PROSITE" id="PS50977">
    <property type="entry name" value="HTH_TETR_2"/>
    <property type="match status" value="1"/>
</dbReference>
<evidence type="ECO:0000256" key="1">
    <source>
        <dbReference type="ARBA" id="ARBA00023125"/>
    </source>
</evidence>
<dbReference type="InterPro" id="IPR041483">
    <property type="entry name" value="TetR_C_34"/>
</dbReference>
<protein>
    <submittedName>
        <fullName evidence="4">TetR/AcrR family transcriptional regulator</fullName>
    </submittedName>
</protein>
<feature type="domain" description="HTH tetR-type" evidence="3">
    <location>
        <begin position="13"/>
        <end position="73"/>
    </location>
</feature>
<evidence type="ECO:0000313" key="4">
    <source>
        <dbReference type="EMBL" id="RAW15339.1"/>
    </source>
</evidence>
<dbReference type="AlphaFoldDB" id="A0A329QUR8"/>
<name>A0A329QUR8_9ACTN</name>
<keyword evidence="5" id="KW-1185">Reference proteome</keyword>
<proteinExistence type="predicted"/>
<gene>
    <name evidence="4" type="ORF">DPM12_08775</name>
</gene>
<sequence length="221" mass="23902">MTFQRARSVEQRQVRRQAILDTAASMLAEMPVAEVSLNEMSRRVGLAKSNVLRYFESREAVLLELLDGALQAWLAEISDELAASVDPQLSARERGDQLAAVLSRSLAGATTLCDLINAQPGVLEHNVSVDVVVHYKRSALHLLATMIDLVRSHLPELRDHARMVCMTTLILAGALSTYGRPSASTLAAYEVDPTLAELHLDLASMLESAVGTLITGALASD</sequence>
<feature type="DNA-binding region" description="H-T-H motif" evidence="2">
    <location>
        <begin position="36"/>
        <end position="55"/>
    </location>
</feature>
<dbReference type="SUPFAM" id="SSF46689">
    <property type="entry name" value="Homeodomain-like"/>
    <property type="match status" value="1"/>
</dbReference>
<evidence type="ECO:0000256" key="2">
    <source>
        <dbReference type="PROSITE-ProRule" id="PRU00335"/>
    </source>
</evidence>
<dbReference type="GO" id="GO:0003677">
    <property type="term" value="F:DNA binding"/>
    <property type="evidence" value="ECO:0007669"/>
    <property type="project" value="UniProtKB-UniRule"/>
</dbReference>